<name>A0A9P8RPX4_9PEZI</name>
<accession>A0A9P8RPX4</accession>
<dbReference type="AlphaFoldDB" id="A0A9P8RPX4"/>
<reference evidence="1" key="1">
    <citation type="submission" date="2021-03" db="EMBL/GenBank/DDBJ databases">
        <title>Comparative genomics and phylogenomic investigation of the class Geoglossomycetes provide insights into ecological specialization and systematics.</title>
        <authorList>
            <person name="Melie T."/>
            <person name="Pirro S."/>
            <person name="Miller A.N."/>
            <person name="Quandt A."/>
        </authorList>
    </citation>
    <scope>NUCLEOTIDE SEQUENCE</scope>
    <source>
        <strain evidence="1">CAQ_001_2017</strain>
    </source>
</reference>
<gene>
    <name evidence="1" type="ORF">GP486_003943</name>
</gene>
<evidence type="ECO:0000313" key="2">
    <source>
        <dbReference type="Proteomes" id="UP000750711"/>
    </source>
</evidence>
<proteinExistence type="predicted"/>
<dbReference type="EMBL" id="JAGHQM010000574">
    <property type="protein sequence ID" value="KAH0559541.1"/>
    <property type="molecule type" value="Genomic_DNA"/>
</dbReference>
<evidence type="ECO:0000313" key="1">
    <source>
        <dbReference type="EMBL" id="KAH0559541.1"/>
    </source>
</evidence>
<organism evidence="1 2">
    <name type="scientific">Trichoglossum hirsutum</name>
    <dbReference type="NCBI Taxonomy" id="265104"/>
    <lineage>
        <taxon>Eukaryota</taxon>
        <taxon>Fungi</taxon>
        <taxon>Dikarya</taxon>
        <taxon>Ascomycota</taxon>
        <taxon>Pezizomycotina</taxon>
        <taxon>Geoglossomycetes</taxon>
        <taxon>Geoglossales</taxon>
        <taxon>Geoglossaceae</taxon>
        <taxon>Trichoglossum</taxon>
    </lineage>
</organism>
<keyword evidence="2" id="KW-1185">Reference proteome</keyword>
<sequence length="363" mass="40833">MAANRGIAAKIQLMAKLDRTSRLNMSVNATHAPGSDGSNHPFDVVGTAAITLHAEAFRNIPSVADDLEDTPSIPTQDEIDRAVCLPTLDSLETNVENFCLSLNSANESLLVDEVVLYPKRRVDEMEFVGVTQKERLVTEPVPLDPSKVLRRCLIRATRKRAAINPRIVHLNPNPIFIHRPKERKPVRSGIGFRYRYVSDERDPRAKNRPPKRFPLEYPAHTNFKVPFANNAVVVPSSSSTPPQQIQTITKAGSNIRLAICILYRRFSNSPREIAAIVNRTFATGLSSKVCERILRGARAHKLEEYIDVYERTGWTEFDSRHGKVLRYLHRSAASVRVPLVPREKDIGPSFIRSTPTTSFRQRA</sequence>
<comment type="caution">
    <text evidence="1">The sequence shown here is derived from an EMBL/GenBank/DDBJ whole genome shotgun (WGS) entry which is preliminary data.</text>
</comment>
<dbReference type="Proteomes" id="UP000750711">
    <property type="component" value="Unassembled WGS sequence"/>
</dbReference>
<protein>
    <submittedName>
        <fullName evidence="1">Uncharacterized protein</fullName>
    </submittedName>
</protein>